<dbReference type="Pfam" id="PF06152">
    <property type="entry name" value="Phage_min_cap2"/>
    <property type="match status" value="1"/>
</dbReference>
<comment type="caution">
    <text evidence="2">The sequence shown here is derived from an EMBL/GenBank/DDBJ whole genome shotgun (WGS) entry which is preliminary data.</text>
</comment>
<reference evidence="2 3" key="1">
    <citation type="submission" date="2024-08" db="EMBL/GenBank/DDBJ databases">
        <title>Genome mining of Saccharopolyspora cebuensis PGLac3 from Nigerian medicinal plant.</title>
        <authorList>
            <person name="Ezeobiora C.E."/>
            <person name="Igbokwe N.H."/>
            <person name="Amin D.H."/>
            <person name="Mendie U.E."/>
        </authorList>
    </citation>
    <scope>NUCLEOTIDE SEQUENCE [LARGE SCALE GENOMIC DNA]</scope>
    <source>
        <strain evidence="2 3">PGLac3</strain>
    </source>
</reference>
<dbReference type="Proteomes" id="UP001564626">
    <property type="component" value="Unassembled WGS sequence"/>
</dbReference>
<accession>A0ABV4CHM1</accession>
<dbReference type="EMBL" id="JBGEHV010000016">
    <property type="protein sequence ID" value="MEY8039983.1"/>
    <property type="molecule type" value="Genomic_DNA"/>
</dbReference>
<feature type="region of interest" description="Disordered" evidence="1">
    <location>
        <begin position="367"/>
        <end position="426"/>
    </location>
</feature>
<evidence type="ECO:0000256" key="1">
    <source>
        <dbReference type="SAM" id="MobiDB-lite"/>
    </source>
</evidence>
<evidence type="ECO:0000313" key="3">
    <source>
        <dbReference type="Proteomes" id="UP001564626"/>
    </source>
</evidence>
<name>A0ABV4CHM1_9PSEU</name>
<feature type="compositionally biased region" description="Basic residues" evidence="1">
    <location>
        <begin position="386"/>
        <end position="397"/>
    </location>
</feature>
<protein>
    <submittedName>
        <fullName evidence="2">Phage minor capsid protein</fullName>
    </submittedName>
</protein>
<dbReference type="RefSeq" id="WP_345363181.1">
    <property type="nucleotide sequence ID" value="NZ_BAABII010000009.1"/>
</dbReference>
<evidence type="ECO:0000313" key="2">
    <source>
        <dbReference type="EMBL" id="MEY8039983.1"/>
    </source>
</evidence>
<dbReference type="InterPro" id="IPR009319">
    <property type="entry name" value="Phage_A118_VSP1"/>
</dbReference>
<feature type="compositionally biased region" description="Low complexity" evidence="1">
    <location>
        <begin position="376"/>
        <end position="385"/>
    </location>
</feature>
<sequence length="506" mass="54570">MPVPPEQIDRIAATVADLYRPAETQLAATMARHLAGDLDSDMTAPQWADRKLSAVRSLRASASAILAALQSDAGRALREAVADAFRAGWRSVLAELPDRLFPRSQLGERARAAAEDVPGFAAIEALATAVHADVGARSANVLGDVVDGFRGVVAAASAGTSTGAQTRRQAAQSAFRRLVDRGLASFVDRSGRRRQLSSYVEMATRTVAQRAAVQGQTDRLDAVDVRLVYVSNASQECALCRPYEGRVLRLDDGPTGEIEVPHQISDEPTTVDVVATLDAARTAGFQHPNCRHSVSAYLQGVIRLPEQPTADPNGDEARQRQRAIERQIRKYKTRAAAALGDEARKAAGRKVRAWQAEMRQHLDAHPNSRYCATGSRSARATAQPAQRRRPVRWRHPPMCRSTGDRAKPARQPAGSNEPGPASMTCTPRARVAATGRPCMEATNDIPRRETTWGELTVSDVVIRRLGAAQVVEVNDLGAAVFVTFADAPEPIGNPPDHPVTIVDNGR</sequence>
<organism evidence="2 3">
    <name type="scientific">Saccharopolyspora cebuensis</name>
    <dbReference type="NCBI Taxonomy" id="418759"/>
    <lineage>
        <taxon>Bacteria</taxon>
        <taxon>Bacillati</taxon>
        <taxon>Actinomycetota</taxon>
        <taxon>Actinomycetes</taxon>
        <taxon>Pseudonocardiales</taxon>
        <taxon>Pseudonocardiaceae</taxon>
        <taxon>Saccharopolyspora</taxon>
    </lineage>
</organism>
<gene>
    <name evidence="2" type="ORF">AB8O55_11300</name>
</gene>
<keyword evidence="3" id="KW-1185">Reference proteome</keyword>
<proteinExistence type="predicted"/>